<gene>
    <name evidence="1" type="ORF">A2920_01265</name>
</gene>
<sequence>MSEIKLLITKPSEDYELLDSGEGLKLERFGLNVISRPDPQALWDKGSKNLWQKIDASFNTKWHTEKSLKGDWRINLCDNTFILKLSAFKHVGVFPEQESNWKWMDEKIRTESSIVKKEINVLNLFGYTGGATMACLKAGARVTHVDGSKSAITWAKANAEASKLAGKPVRWILDDATTFVKREIRRNVKYDAIILDPPSFGRGPKGEPWKIEKDLPGLIHLLREIVSDSPLFVLMNGYASGYSPITYENSLDWFKKTFGGVMTSGELGIEESGGERILPAGIFARWQRHV</sequence>
<reference evidence="1 2" key="1">
    <citation type="journal article" date="2016" name="Nat. Commun.">
        <title>Thousands of microbial genomes shed light on interconnected biogeochemical processes in an aquifer system.</title>
        <authorList>
            <person name="Anantharaman K."/>
            <person name="Brown C.T."/>
            <person name="Hug L.A."/>
            <person name="Sharon I."/>
            <person name="Castelle C.J."/>
            <person name="Probst A.J."/>
            <person name="Thomas B.C."/>
            <person name="Singh A."/>
            <person name="Wilkins M.J."/>
            <person name="Karaoz U."/>
            <person name="Brodie E.L."/>
            <person name="Williams K.H."/>
            <person name="Hubbard S.S."/>
            <person name="Banfield J.F."/>
        </authorList>
    </citation>
    <scope>NUCLEOTIDE SEQUENCE [LARGE SCALE GENOMIC DNA]</scope>
</reference>
<dbReference type="AlphaFoldDB" id="A0A1G2U4Y1"/>
<dbReference type="Pfam" id="PF03602">
    <property type="entry name" value="Cons_hypoth95"/>
    <property type="match status" value="1"/>
</dbReference>
<name>A0A1G2U4Y1_9BACT</name>
<dbReference type="GO" id="GO:0008168">
    <property type="term" value="F:methyltransferase activity"/>
    <property type="evidence" value="ECO:0007669"/>
    <property type="project" value="UniProtKB-KW"/>
</dbReference>
<comment type="caution">
    <text evidence="1">The sequence shown here is derived from an EMBL/GenBank/DDBJ whole genome shotgun (WGS) entry which is preliminary data.</text>
</comment>
<dbReference type="SUPFAM" id="SSF53335">
    <property type="entry name" value="S-adenosyl-L-methionine-dependent methyltransferases"/>
    <property type="match status" value="1"/>
</dbReference>
<dbReference type="InterPro" id="IPR013780">
    <property type="entry name" value="Glyco_hydro_b"/>
</dbReference>
<dbReference type="CDD" id="cd02440">
    <property type="entry name" value="AdoMet_MTases"/>
    <property type="match status" value="1"/>
</dbReference>
<dbReference type="PANTHER" id="PTHR43042">
    <property type="entry name" value="SAM-DEPENDENT METHYLTRANSFERASE"/>
    <property type="match status" value="1"/>
</dbReference>
<dbReference type="Gene3D" id="3.40.50.150">
    <property type="entry name" value="Vaccinia Virus protein VP39"/>
    <property type="match status" value="1"/>
</dbReference>
<protein>
    <submittedName>
        <fullName evidence="1">Uncharacterized protein</fullName>
    </submittedName>
</protein>
<proteinExistence type="predicted"/>
<dbReference type="GO" id="GO:0032259">
    <property type="term" value="P:methylation"/>
    <property type="evidence" value="ECO:0007669"/>
    <property type="project" value="UniProtKB-KW"/>
</dbReference>
<accession>A0A1G2U4Y1</accession>
<evidence type="ECO:0000313" key="2">
    <source>
        <dbReference type="Proteomes" id="UP000179283"/>
    </source>
</evidence>
<dbReference type="Proteomes" id="UP000179283">
    <property type="component" value="Unassembled WGS sequence"/>
</dbReference>
<organism evidence="1 2">
    <name type="scientific">Candidatus Zambryskibacteria bacterium RIFCSPLOWO2_01_FULL_43_17</name>
    <dbReference type="NCBI Taxonomy" id="1802760"/>
    <lineage>
        <taxon>Bacteria</taxon>
        <taxon>Candidatus Zambryskiibacteriota</taxon>
    </lineage>
</organism>
<dbReference type="PANTHER" id="PTHR43042:SF2">
    <property type="entry name" value="SAM-DEPENDENT METHYLTRANSFERASE"/>
    <property type="match status" value="1"/>
</dbReference>
<dbReference type="InterPro" id="IPR029063">
    <property type="entry name" value="SAM-dependent_MTases_sf"/>
</dbReference>
<evidence type="ECO:0000313" key="1">
    <source>
        <dbReference type="EMBL" id="OHB04558.1"/>
    </source>
</evidence>
<dbReference type="EMBL" id="MHWD01000008">
    <property type="protein sequence ID" value="OHB04558.1"/>
    <property type="molecule type" value="Genomic_DNA"/>
</dbReference>
<dbReference type="Gene3D" id="2.60.40.1180">
    <property type="entry name" value="Golgi alpha-mannosidase II"/>
    <property type="match status" value="1"/>
</dbReference>